<dbReference type="RefSeq" id="WP_187997106.1">
    <property type="nucleotide sequence ID" value="NZ_JACEXG010000007.1"/>
</dbReference>
<feature type="domain" description="Nudix hydrolase" evidence="2">
    <location>
        <begin position="45"/>
        <end position="180"/>
    </location>
</feature>
<organism evidence="3 4">
    <name type="scientific">Flaviflexus equikiangi</name>
    <dbReference type="NCBI Taxonomy" id="2758573"/>
    <lineage>
        <taxon>Bacteria</taxon>
        <taxon>Bacillati</taxon>
        <taxon>Actinomycetota</taxon>
        <taxon>Actinomycetes</taxon>
        <taxon>Actinomycetales</taxon>
        <taxon>Actinomycetaceae</taxon>
        <taxon>Flaviflexus</taxon>
    </lineage>
</organism>
<accession>A0ABS2THE1</accession>
<dbReference type="CDD" id="cd24158">
    <property type="entry name" value="NUDIX_ADPRase_Rv1700"/>
    <property type="match status" value="1"/>
</dbReference>
<dbReference type="PROSITE" id="PS51462">
    <property type="entry name" value="NUDIX"/>
    <property type="match status" value="1"/>
</dbReference>
<evidence type="ECO:0000313" key="3">
    <source>
        <dbReference type="EMBL" id="MBM9434067.1"/>
    </source>
</evidence>
<dbReference type="InterPro" id="IPR015797">
    <property type="entry name" value="NUDIX_hydrolase-like_dom_sf"/>
</dbReference>
<dbReference type="PANTHER" id="PTHR11839">
    <property type="entry name" value="UDP/ADP-SUGAR PYROPHOSPHATASE"/>
    <property type="match status" value="1"/>
</dbReference>
<gene>
    <name evidence="3" type="ORF">JVW63_10215</name>
</gene>
<dbReference type="EMBL" id="JAFFJS010000007">
    <property type="protein sequence ID" value="MBM9434067.1"/>
    <property type="molecule type" value="Genomic_DNA"/>
</dbReference>
<evidence type="ECO:0000313" key="4">
    <source>
        <dbReference type="Proteomes" id="UP000705983"/>
    </source>
</evidence>
<protein>
    <submittedName>
        <fullName evidence="3">NUDIX hydrolase</fullName>
    </submittedName>
</protein>
<keyword evidence="1 3" id="KW-0378">Hydrolase</keyword>
<sequence length="203" mass="22332">MIDRHDDRHTIHSSDTIYEGNVFSFVSDHLTLEGQDTVLRREYIAHPGAVAIVPMRNGSNGPEVLLLSQYRHPVQAVLWEIPAGLLDKDGEDPLEAAKRELAEEAGLDAETWHVLVDIFSSPGCLSESLRIFLARDLRPTALVYERTEEEADMVHEWVALSDAITAAHDGSLHNATTLTGLLSAASALAGHGTLREPDAPWLR</sequence>
<dbReference type="Pfam" id="PF00293">
    <property type="entry name" value="NUDIX"/>
    <property type="match status" value="1"/>
</dbReference>
<keyword evidence="4" id="KW-1185">Reference proteome</keyword>
<dbReference type="GO" id="GO:0016787">
    <property type="term" value="F:hydrolase activity"/>
    <property type="evidence" value="ECO:0007669"/>
    <property type="project" value="UniProtKB-KW"/>
</dbReference>
<dbReference type="SUPFAM" id="SSF55811">
    <property type="entry name" value="Nudix"/>
    <property type="match status" value="1"/>
</dbReference>
<dbReference type="Proteomes" id="UP000705983">
    <property type="component" value="Unassembled WGS sequence"/>
</dbReference>
<dbReference type="PANTHER" id="PTHR11839:SF31">
    <property type="entry name" value="ADP-RIBOSE PYROPHOSPHATASE"/>
    <property type="match status" value="1"/>
</dbReference>
<dbReference type="InterPro" id="IPR000086">
    <property type="entry name" value="NUDIX_hydrolase_dom"/>
</dbReference>
<evidence type="ECO:0000256" key="1">
    <source>
        <dbReference type="ARBA" id="ARBA00022801"/>
    </source>
</evidence>
<evidence type="ECO:0000259" key="2">
    <source>
        <dbReference type="PROSITE" id="PS51462"/>
    </source>
</evidence>
<reference evidence="4" key="1">
    <citation type="submission" date="2021-02" db="EMBL/GenBank/DDBJ databases">
        <title>Leucobacter sp. CX169.</title>
        <authorList>
            <person name="Cheng Y."/>
        </authorList>
    </citation>
    <scope>NUCLEOTIDE SEQUENCE [LARGE SCALE GENOMIC DNA]</scope>
    <source>
        <strain evidence="4">JY899</strain>
    </source>
</reference>
<comment type="caution">
    <text evidence="3">The sequence shown here is derived from an EMBL/GenBank/DDBJ whole genome shotgun (WGS) entry which is preliminary data.</text>
</comment>
<dbReference type="Gene3D" id="3.90.79.10">
    <property type="entry name" value="Nucleoside Triphosphate Pyrophosphohydrolase"/>
    <property type="match status" value="1"/>
</dbReference>
<name>A0ABS2THE1_9ACTO</name>
<proteinExistence type="predicted"/>